<protein>
    <submittedName>
        <fullName evidence="1">Uncharacterized protein</fullName>
    </submittedName>
</protein>
<sequence length="76" mass="9495">RRRWRRKRRRRWRCKDEEGEGSVCGRCDALWALCDLRSSQVCELGLLNYKAKNVFYPFHTNKFRCRYDYYWGFSFK</sequence>
<feature type="non-terminal residue" evidence="1">
    <location>
        <position position="76"/>
    </location>
</feature>
<proteinExistence type="predicted"/>
<feature type="non-terminal residue" evidence="1">
    <location>
        <position position="1"/>
    </location>
</feature>
<dbReference type="PANTHER" id="PTHR36779">
    <property type="entry name" value="OSJNBA0083N12.13 PROTEIN"/>
    <property type="match status" value="1"/>
</dbReference>
<dbReference type="PANTHER" id="PTHR36779:SF1">
    <property type="entry name" value="OS04G0600400 PROTEIN"/>
    <property type="match status" value="1"/>
</dbReference>
<gene>
    <name evidence="1" type="ORF">CFP56_018816</name>
</gene>
<dbReference type="Proteomes" id="UP000237347">
    <property type="component" value="Unassembled WGS sequence"/>
</dbReference>
<name>A0AAW0KIX2_QUESU</name>
<evidence type="ECO:0000313" key="2">
    <source>
        <dbReference type="Proteomes" id="UP000237347"/>
    </source>
</evidence>
<dbReference type="EMBL" id="PKMF04000292">
    <property type="protein sequence ID" value="KAK7839047.1"/>
    <property type="molecule type" value="Genomic_DNA"/>
</dbReference>
<organism evidence="1 2">
    <name type="scientific">Quercus suber</name>
    <name type="common">Cork oak</name>
    <dbReference type="NCBI Taxonomy" id="58331"/>
    <lineage>
        <taxon>Eukaryota</taxon>
        <taxon>Viridiplantae</taxon>
        <taxon>Streptophyta</taxon>
        <taxon>Embryophyta</taxon>
        <taxon>Tracheophyta</taxon>
        <taxon>Spermatophyta</taxon>
        <taxon>Magnoliopsida</taxon>
        <taxon>eudicotyledons</taxon>
        <taxon>Gunneridae</taxon>
        <taxon>Pentapetalae</taxon>
        <taxon>rosids</taxon>
        <taxon>fabids</taxon>
        <taxon>Fagales</taxon>
        <taxon>Fagaceae</taxon>
        <taxon>Quercus</taxon>
    </lineage>
</organism>
<comment type="caution">
    <text evidence="1">The sequence shown here is derived from an EMBL/GenBank/DDBJ whole genome shotgun (WGS) entry which is preliminary data.</text>
</comment>
<evidence type="ECO:0000313" key="1">
    <source>
        <dbReference type="EMBL" id="KAK7839047.1"/>
    </source>
</evidence>
<reference evidence="1 2" key="1">
    <citation type="journal article" date="2018" name="Sci. Data">
        <title>The draft genome sequence of cork oak.</title>
        <authorList>
            <person name="Ramos A.M."/>
            <person name="Usie A."/>
            <person name="Barbosa P."/>
            <person name="Barros P.M."/>
            <person name="Capote T."/>
            <person name="Chaves I."/>
            <person name="Simoes F."/>
            <person name="Abreu I."/>
            <person name="Carrasquinho I."/>
            <person name="Faro C."/>
            <person name="Guimaraes J.B."/>
            <person name="Mendonca D."/>
            <person name="Nobrega F."/>
            <person name="Rodrigues L."/>
            <person name="Saibo N.J.M."/>
            <person name="Varela M.C."/>
            <person name="Egas C."/>
            <person name="Matos J."/>
            <person name="Miguel C.M."/>
            <person name="Oliveira M.M."/>
            <person name="Ricardo C.P."/>
            <person name="Goncalves S."/>
        </authorList>
    </citation>
    <scope>NUCLEOTIDE SEQUENCE [LARGE SCALE GENOMIC DNA]</scope>
    <source>
        <strain evidence="2">cv. HL8</strain>
    </source>
</reference>
<accession>A0AAW0KIX2</accession>
<keyword evidence="2" id="KW-1185">Reference proteome</keyword>
<dbReference type="AlphaFoldDB" id="A0AAW0KIX2"/>